<dbReference type="EMBL" id="JACCJB010000004">
    <property type="protein sequence ID" value="KAF6227925.1"/>
    <property type="molecule type" value="Genomic_DNA"/>
</dbReference>
<feature type="signal peptide" evidence="1">
    <location>
        <begin position="1"/>
        <end position="17"/>
    </location>
</feature>
<comment type="caution">
    <text evidence="2">The sequence shown here is derived from an EMBL/GenBank/DDBJ whole genome shotgun (WGS) entry which is preliminary data.</text>
</comment>
<keyword evidence="1" id="KW-0732">Signal</keyword>
<dbReference type="AlphaFoldDB" id="A0A8H6CQD2"/>
<evidence type="ECO:0000313" key="3">
    <source>
        <dbReference type="Proteomes" id="UP000593566"/>
    </source>
</evidence>
<proteinExistence type="predicted"/>
<name>A0A8H6CQD2_9LECA</name>
<gene>
    <name evidence="2" type="ORF">HO133_007653</name>
</gene>
<accession>A0A8H6CQD2</accession>
<dbReference type="RefSeq" id="XP_037155859.1">
    <property type="nucleotide sequence ID" value="XM_037298523.1"/>
</dbReference>
<evidence type="ECO:0000256" key="1">
    <source>
        <dbReference type="SAM" id="SignalP"/>
    </source>
</evidence>
<evidence type="ECO:0000313" key="2">
    <source>
        <dbReference type="EMBL" id="KAF6227925.1"/>
    </source>
</evidence>
<dbReference type="GeneID" id="59336050"/>
<protein>
    <submittedName>
        <fullName evidence="2">Uncharacterized protein</fullName>
    </submittedName>
</protein>
<dbReference type="Proteomes" id="UP000593566">
    <property type="component" value="Unassembled WGS sequence"/>
</dbReference>
<sequence>MLSIILLYLFHCTVVKSVSIRPSNLSQDLSAPKDFTFTDPSIPEPGNTSLANTIPLPINDPHISFAIVKGTAKLPIKACLMVALEALVEMSFEYFTEPYGSGIFVSSDYPEVIIVTNVFKGPGPIFQTRHAARGLVDLITLMLRQSSYSNSSIIMRWSDFGMSALWASVAFAVGDHVATQGPSRAAPRMETLPQGPYLANFSNNNNGTEVVFVNNDDDELLVFAEYVGGALNIPDVFITLYSSVFYIAQFPTTNAMVPFGITPENSNAGLQYILLDPPPRSTFVFQNGWAARSLQKLSKYMFEQRKFNEIKFISGWDKTLFSVGSLKKKTMSGARVDVERA</sequence>
<keyword evidence="3" id="KW-1185">Reference proteome</keyword>
<feature type="chain" id="PRO_5034491663" evidence="1">
    <location>
        <begin position="18"/>
        <end position="341"/>
    </location>
</feature>
<organism evidence="2 3">
    <name type="scientific">Letharia lupina</name>
    <dbReference type="NCBI Taxonomy" id="560253"/>
    <lineage>
        <taxon>Eukaryota</taxon>
        <taxon>Fungi</taxon>
        <taxon>Dikarya</taxon>
        <taxon>Ascomycota</taxon>
        <taxon>Pezizomycotina</taxon>
        <taxon>Lecanoromycetes</taxon>
        <taxon>OSLEUM clade</taxon>
        <taxon>Lecanoromycetidae</taxon>
        <taxon>Lecanorales</taxon>
        <taxon>Lecanorineae</taxon>
        <taxon>Parmeliaceae</taxon>
        <taxon>Letharia</taxon>
    </lineage>
</organism>
<reference evidence="2 3" key="1">
    <citation type="journal article" date="2020" name="Genomics">
        <title>Complete, high-quality genomes from long-read metagenomic sequencing of two wolf lichen thalli reveals enigmatic genome architecture.</title>
        <authorList>
            <person name="McKenzie S.K."/>
            <person name="Walston R.F."/>
            <person name="Allen J.L."/>
        </authorList>
    </citation>
    <scope>NUCLEOTIDE SEQUENCE [LARGE SCALE GENOMIC DNA]</scope>
    <source>
        <strain evidence="2">WasteWater1</strain>
    </source>
</reference>